<evidence type="ECO:0000313" key="2">
    <source>
        <dbReference type="Proteomes" id="UP001501222"/>
    </source>
</evidence>
<gene>
    <name evidence="1" type="ORF">GCM10022235_59560</name>
</gene>
<name>A0ABP6YD08_9ACTN</name>
<accession>A0ABP6YD08</accession>
<comment type="caution">
    <text evidence="1">The sequence shown here is derived from an EMBL/GenBank/DDBJ whole genome shotgun (WGS) entry which is preliminary data.</text>
</comment>
<reference evidence="2" key="1">
    <citation type="journal article" date="2019" name="Int. J. Syst. Evol. Microbiol.">
        <title>The Global Catalogue of Microorganisms (GCM) 10K type strain sequencing project: providing services to taxonomists for standard genome sequencing and annotation.</title>
        <authorList>
            <consortium name="The Broad Institute Genomics Platform"/>
            <consortium name="The Broad Institute Genome Sequencing Center for Infectious Disease"/>
            <person name="Wu L."/>
            <person name="Ma J."/>
        </authorList>
    </citation>
    <scope>NUCLEOTIDE SEQUENCE [LARGE SCALE GENOMIC DNA]</scope>
    <source>
        <strain evidence="2">JCM 16928</strain>
    </source>
</reference>
<proteinExistence type="predicted"/>
<dbReference type="EMBL" id="BAABAA010000009">
    <property type="protein sequence ID" value="GAA3581304.1"/>
    <property type="molecule type" value="Genomic_DNA"/>
</dbReference>
<dbReference type="InterPro" id="IPR043737">
    <property type="entry name" value="DUF5682"/>
</dbReference>
<dbReference type="Pfam" id="PF18934">
    <property type="entry name" value="DUF5682"/>
    <property type="match status" value="1"/>
</dbReference>
<keyword evidence="2" id="KW-1185">Reference proteome</keyword>
<evidence type="ECO:0000313" key="1">
    <source>
        <dbReference type="EMBL" id="GAA3581304.1"/>
    </source>
</evidence>
<sequence>MSNAKATELLTAAGGPGLARASELLTSAGVRGLAGALVTDDLVVLPVRHHSPACALVVRRVLAEQRPSVVLVEGPRAFDELVPLLTHADARMPLAVYSYARREAGQEQDRWAGYYPFCDYSPELVALRGAVEQGIPARFIDLDLAEQRLAEHRAAERPGDERQPESLLDERYYRHSAALRLLGERLGCRDDEDLWELLFEADAGTTSTIEHVERMAAYCSLARTDSSAAELAADGTTAREAEMVWHIGAALAERKPGDGPVLVVLGGFHAVAVPELLEAPPPRPEFPAKGITADAALIRYSFQRLERLNGYAAGMTSPAWHQHLWERLTDDQTDDEDPRTAALLTALLDISRDLRVDQKLSLSVASVGAAFEQALRLAELRDHPAPLRSDLLDAVTSCFVKGDADVEGLRITAACNRTLTGDAIGTLPPGTGTPPLVNDTFERLHRQRLKVDSSIRQTTSLDIYRSAAHRRTSRLLHGLNLLNVPFATKTAGPDFVRGAGLGRLHERWDYSWSPLTEGALVEASVFGSTLPAAVLAKFSGILADHRESSRRSDATAAVVLLSHACVLGLHTLTPSALDLVHTTIVEDASFTNTATATARLALLWEAREPLEARFIDDLPALLRTAYRRVIYLGRELQGGQAAEATEIVKALVQLRELLGSGLGADLDADLYWDLVDRLQHEYGVPLVRGAATGLLYSAGRIGSAQLVEQVSGHLAGGVAPADAVGFLTGLLSTAREAAWQEDELLAGLDRRLADWDLRTFVAHLPELRLAFAELTPMETDRVASAVALLHGRADLGPMIKRDVSDHEVQRNLEVAAQVAMLLAGDGLAAWSQT</sequence>
<protein>
    <submittedName>
        <fullName evidence="1">DUF5682 family protein</fullName>
    </submittedName>
</protein>
<organism evidence="1 2">
    <name type="scientific">Kribbella ginsengisoli</name>
    <dbReference type="NCBI Taxonomy" id="363865"/>
    <lineage>
        <taxon>Bacteria</taxon>
        <taxon>Bacillati</taxon>
        <taxon>Actinomycetota</taxon>
        <taxon>Actinomycetes</taxon>
        <taxon>Propionibacteriales</taxon>
        <taxon>Kribbellaceae</taxon>
        <taxon>Kribbella</taxon>
    </lineage>
</organism>
<dbReference type="Proteomes" id="UP001501222">
    <property type="component" value="Unassembled WGS sequence"/>
</dbReference>